<proteinExistence type="predicted"/>
<dbReference type="SUPFAM" id="SSF110296">
    <property type="entry name" value="Oligoxyloglucan reducing end-specific cellobiohydrolase"/>
    <property type="match status" value="1"/>
</dbReference>
<protein>
    <recommendedName>
        <fullName evidence="1">Secretion system C-terminal sorting domain-containing protein</fullName>
    </recommendedName>
</protein>
<dbReference type="NCBIfam" id="TIGR04183">
    <property type="entry name" value="Por_Secre_tail"/>
    <property type="match status" value="1"/>
</dbReference>
<dbReference type="KEGG" id="ial:IALB_1789"/>
<dbReference type="Gene3D" id="2.130.10.10">
    <property type="entry name" value="YVTN repeat-like/Quinoprotein amine dehydrogenase"/>
    <property type="match status" value="1"/>
</dbReference>
<dbReference type="PATRIC" id="fig|945713.3.peg.1795"/>
<dbReference type="InterPro" id="IPR026444">
    <property type="entry name" value="Secre_tail"/>
</dbReference>
<keyword evidence="3" id="KW-1185">Reference proteome</keyword>
<evidence type="ECO:0000313" key="3">
    <source>
        <dbReference type="Proteomes" id="UP000007394"/>
    </source>
</evidence>
<organism evidence="2 3">
    <name type="scientific">Ignavibacterium album (strain DSM 19864 / JCM 16511 / NBRC 101810 / Mat9-16)</name>
    <dbReference type="NCBI Taxonomy" id="945713"/>
    <lineage>
        <taxon>Bacteria</taxon>
        <taxon>Pseudomonadati</taxon>
        <taxon>Ignavibacteriota</taxon>
        <taxon>Ignavibacteria</taxon>
        <taxon>Ignavibacteriales</taxon>
        <taxon>Ignavibacteriaceae</taxon>
        <taxon>Ignavibacterium</taxon>
    </lineage>
</organism>
<dbReference type="eggNOG" id="COG4447">
    <property type="taxonomic scope" value="Bacteria"/>
</dbReference>
<dbReference type="Proteomes" id="UP000007394">
    <property type="component" value="Chromosome"/>
</dbReference>
<dbReference type="PANTHER" id="PTHR47199:SF2">
    <property type="entry name" value="PHOTOSYSTEM II STABILITY_ASSEMBLY FACTOR HCF136, CHLOROPLASTIC"/>
    <property type="match status" value="1"/>
</dbReference>
<evidence type="ECO:0000259" key="1">
    <source>
        <dbReference type="Pfam" id="PF18962"/>
    </source>
</evidence>
<evidence type="ECO:0000313" key="2">
    <source>
        <dbReference type="EMBL" id="AFH49496.1"/>
    </source>
</evidence>
<dbReference type="EMBL" id="CP003418">
    <property type="protein sequence ID" value="AFH49496.1"/>
    <property type="molecule type" value="Genomic_DNA"/>
</dbReference>
<dbReference type="SUPFAM" id="SSF50939">
    <property type="entry name" value="Sialidases"/>
    <property type="match status" value="1"/>
</dbReference>
<reference evidence="2 3" key="1">
    <citation type="journal article" date="2012" name="Front. Microbiol.">
        <title>Complete genome of Ignavibacterium album, a metabolically versatile, flagellated, facultative anaerobe from the phylum Chlorobi.</title>
        <authorList>
            <person name="Liu Z."/>
            <person name="Frigaard N.-U."/>
            <person name="Vogl K."/>
            <person name="Iino T."/>
            <person name="Ohkuma M."/>
            <person name="Overmann J."/>
            <person name="Bryant D.A."/>
        </authorList>
    </citation>
    <scope>NUCLEOTIDE SEQUENCE [LARGE SCALE GENOMIC DNA]</scope>
    <source>
        <strain evidence="3">DSM 19864 / JCM 16511 / NBRC 101810 / Mat9-16</strain>
    </source>
</reference>
<dbReference type="InterPro" id="IPR036278">
    <property type="entry name" value="Sialidase_sf"/>
</dbReference>
<dbReference type="Gene3D" id="2.60.40.4070">
    <property type="match status" value="1"/>
</dbReference>
<sequence>MIRIFYYIILFNSFVFTQSGNWNVFQTPVSTNLKNIFAFDSLNIWVAGDSGYILFTSDLGNTWTLQNFRPGFQINDIYFLDQNNGWAIENGTEDGINVDNFILSTTDGGLNWQSRRFRPDNLILYTICFVDQMKGIVGGDNNIFSITTNGGVDWTEIPRDTATFSHFPVHKVRFINDSVGFAVGGIYDRGGVIWHCTNGGFNWMTDSAYADPFFDMVFPDSQTVVALASDIERSFPSAVFKSSDLGNTWFFKEIPYYGVSSGIDNRTSDEIWGTYGQEFIVSTDKGENWVTFPTPDSAIVFDIVFTDSLHGFAVGDSGKFLIYKPTISSVESQLVFTNQSFRLYQNYPNPFNYITNFRIDLDDDSFVNVAVYNSLGEKIQTLFYGDAEKGSIELRFDAKDLASGIYFYSVEMRNKNSTSQTIRSINKMILMK</sequence>
<feature type="domain" description="Secretion system C-terminal sorting" evidence="1">
    <location>
        <begin position="347"/>
        <end position="420"/>
    </location>
</feature>
<dbReference type="OrthoDB" id="610388at2"/>
<dbReference type="PANTHER" id="PTHR47199">
    <property type="entry name" value="PHOTOSYSTEM II STABILITY/ASSEMBLY FACTOR HCF136, CHLOROPLASTIC"/>
    <property type="match status" value="1"/>
</dbReference>
<dbReference type="InterPro" id="IPR015943">
    <property type="entry name" value="WD40/YVTN_repeat-like_dom_sf"/>
</dbReference>
<dbReference type="HOGENOM" id="CLU_649996_0_0_10"/>
<dbReference type="STRING" id="945713.IALB_1789"/>
<dbReference type="Pfam" id="PF18962">
    <property type="entry name" value="Por_Secre_tail"/>
    <property type="match status" value="1"/>
</dbReference>
<accession>I0AKI9</accession>
<dbReference type="AlphaFoldDB" id="I0AKI9"/>
<name>I0AKI9_IGNAJ</name>
<dbReference type="RefSeq" id="WP_014560647.1">
    <property type="nucleotide sequence ID" value="NC_017464.1"/>
</dbReference>
<gene>
    <name evidence="2" type="ordered locus">IALB_1789</name>
</gene>